<reference evidence="5" key="3">
    <citation type="submission" date="2025-09" db="UniProtKB">
        <authorList>
            <consortium name="Ensembl"/>
        </authorList>
    </citation>
    <scope>IDENTIFICATION</scope>
</reference>
<proteinExistence type="predicted"/>
<organism evidence="5 6">
    <name type="scientific">Papio anubis</name>
    <name type="common">Olive baboon</name>
    <dbReference type="NCBI Taxonomy" id="9555"/>
    <lineage>
        <taxon>Eukaryota</taxon>
        <taxon>Metazoa</taxon>
        <taxon>Chordata</taxon>
        <taxon>Craniata</taxon>
        <taxon>Vertebrata</taxon>
        <taxon>Euteleostomi</taxon>
        <taxon>Mammalia</taxon>
        <taxon>Eutheria</taxon>
        <taxon>Euarchontoglires</taxon>
        <taxon>Primates</taxon>
        <taxon>Haplorrhini</taxon>
        <taxon>Catarrhini</taxon>
        <taxon>Cercopithecidae</taxon>
        <taxon>Cercopithecinae</taxon>
        <taxon>Papio</taxon>
    </lineage>
</organism>
<sequence length="189" mass="20269">DCIKLKNFYTVEKTINKVSRQPKEWKKILANYLSNNGLIIRIYKKLKQLNSKNQIIQFKKCGYGRSGSYDSYNNRGRGGFGSGSGSNFGGGGSYNDFGNYNNQSSNFGPMKGGNFGGRSSGPYGSGGSYNDFGNYNNQSSNFGPMKGGNFGGRSSGPYGSGGQYFAKPRNQGGYGGSSSSSSYGSGRKF</sequence>
<dbReference type="PANTHER" id="PTHR48026">
    <property type="entry name" value="HOMOLOGOUS TO DROSOPHILA SQD (SQUID) PROTEIN"/>
    <property type="match status" value="1"/>
</dbReference>
<keyword evidence="6" id="KW-1185">Reference proteome</keyword>
<name>A0A8I5NJ10_PAPAN</name>
<dbReference type="AlphaFoldDB" id="A0A8I5NJ10"/>
<dbReference type="GeneTree" id="ENSGT00940000164161"/>
<dbReference type="GO" id="GO:0071013">
    <property type="term" value="C:catalytic step 2 spliceosome"/>
    <property type="evidence" value="ECO:0007669"/>
    <property type="project" value="TreeGrafter"/>
</dbReference>
<reference evidence="5 6" key="1">
    <citation type="submission" date="2012-03" db="EMBL/GenBank/DDBJ databases">
        <title>Whole Genome Assembly of Papio anubis.</title>
        <authorList>
            <person name="Liu Y.L."/>
            <person name="Abraham K.A."/>
            <person name="Akbar H.A."/>
            <person name="Ali S.A."/>
            <person name="Anosike U.A."/>
            <person name="Aqrawi P.A."/>
            <person name="Arias F.A."/>
            <person name="Attaway T.A."/>
            <person name="Awwad R.A."/>
            <person name="Babu C.B."/>
            <person name="Bandaranaike D.B."/>
            <person name="Battles P.B."/>
            <person name="Bell A.B."/>
            <person name="Beltran B.B."/>
            <person name="Berhane-Mersha D.B."/>
            <person name="Bess C.B."/>
            <person name="Bickham C.B."/>
            <person name="Bolden T.B."/>
            <person name="Carter K.C."/>
            <person name="Chau D.C."/>
            <person name="Chavez A.C."/>
            <person name="Clerc-Blankenburg K.C."/>
            <person name="Coyle M.C."/>
            <person name="Dao M.D."/>
            <person name="Davila M.L.D."/>
            <person name="Davy-Carroll L.D."/>
            <person name="Denson S.D."/>
            <person name="Dinh H.D."/>
            <person name="Fernandez S.F."/>
            <person name="Fernando P.F."/>
            <person name="Forbes L.F."/>
            <person name="Francis C.F."/>
            <person name="Francisco L.F."/>
            <person name="Fu Q.F."/>
            <person name="Garcia-Iii R.G."/>
            <person name="Garrett T.G."/>
            <person name="Gross S.G."/>
            <person name="Gubbala S.G."/>
            <person name="Hirani K.H."/>
            <person name="Hogues M.H."/>
            <person name="Hollins B.H."/>
            <person name="Jackson L.J."/>
            <person name="Javaid M.J."/>
            <person name="Jhangiani S.J."/>
            <person name="Johnson A.J."/>
            <person name="Johnson B.J."/>
            <person name="Jones J.J."/>
            <person name="Joshi V.J."/>
            <person name="Kalu J.K."/>
            <person name="Khan N.K."/>
            <person name="Korchina V.K."/>
            <person name="Kovar C.K."/>
            <person name="Lago L.L."/>
            <person name="Lara F.L."/>
            <person name="Le T.-K.L."/>
            <person name="Lee S.L."/>
            <person name="Legall-Iii F.L."/>
            <person name="Lemon S.L."/>
            <person name="Liu J.L."/>
            <person name="Liu Y.-S.L."/>
            <person name="Liyanage D.L."/>
            <person name="Lopez J.L."/>
            <person name="Lorensuhewa L.L."/>
            <person name="Mata R.M."/>
            <person name="Mathew T.M."/>
            <person name="Mercado C.M."/>
            <person name="Mercado I.M."/>
            <person name="Morales K.M."/>
            <person name="Morgan M.M."/>
            <person name="Munidasa M.M."/>
            <person name="Ngo D.N."/>
            <person name="Nguyen L.N."/>
            <person name="Nguyen T.N."/>
            <person name="Nguyen N.N."/>
            <person name="Obregon M.O."/>
            <person name="Okwuonu G.O."/>
            <person name="Ongeri F.O."/>
            <person name="Onwere C.O."/>
            <person name="Osifeso I.O."/>
            <person name="Parra A.P."/>
            <person name="Patil S.P."/>
            <person name="Perez A.P."/>
            <person name="Perez Y.P."/>
            <person name="Pham C.P."/>
            <person name="Pu L.-L.P."/>
            <person name="Puazo M.P."/>
            <person name="Quiroz J.Q."/>
            <person name="Rouhana J.R."/>
            <person name="Ruiz M.R."/>
            <person name="Ruiz S.-J.R."/>
            <person name="Saada N.S."/>
            <person name="Santibanez J.S."/>
            <person name="Scheel M.S."/>
            <person name="Schneider B.S."/>
            <person name="Simmons D.S."/>
            <person name="Sisson I.S."/>
            <person name="Tang L.-Y.T."/>
            <person name="Thornton R.T."/>
            <person name="Tisius J.T."/>
            <person name="Toledanes G.T."/>
            <person name="Trejos Z.T."/>
            <person name="Usmani K.U."/>
            <person name="Varghese R.V."/>
            <person name="Vattathil S.V."/>
            <person name="Vee V.V."/>
            <person name="Walker D.W."/>
            <person name="Weissenberger G.W."/>
            <person name="White C.W."/>
            <person name="Williams A.W."/>
            <person name="Woodworth J.W."/>
            <person name="Wright R.W."/>
            <person name="Zhu Y.Z."/>
            <person name="Han Y.H."/>
            <person name="Newsham I.N."/>
            <person name="Nazareth L.N."/>
            <person name="Worley K.W."/>
            <person name="Muzny D.M."/>
            <person name="Rogers J.R."/>
            <person name="Gibbs R.G."/>
        </authorList>
    </citation>
    <scope>NUCLEOTIDE SEQUENCE [LARGE SCALE GENOMIC DNA]</scope>
</reference>
<evidence type="ECO:0000259" key="4">
    <source>
        <dbReference type="Pfam" id="PF11627"/>
    </source>
</evidence>
<feature type="compositionally biased region" description="Gly residues" evidence="3">
    <location>
        <begin position="145"/>
        <end position="162"/>
    </location>
</feature>
<dbReference type="InterPro" id="IPR021662">
    <property type="entry name" value="HnRNPA1/A2_C"/>
</dbReference>
<evidence type="ECO:0000256" key="1">
    <source>
        <dbReference type="ARBA" id="ARBA00022737"/>
    </source>
</evidence>
<evidence type="ECO:0000313" key="6">
    <source>
        <dbReference type="Proteomes" id="UP000028761"/>
    </source>
</evidence>
<keyword evidence="2" id="KW-0694">RNA-binding</keyword>
<feature type="domain" description="Heterogeneous nuclear ribonucleoprotein A1/A2 C-terminal" evidence="4">
    <location>
        <begin position="89"/>
        <end position="126"/>
    </location>
</feature>
<dbReference type="Ensembl" id="ENSPANT00000069377.1">
    <property type="protein sequence ID" value="ENSPANP00000055306.1"/>
    <property type="gene ID" value="ENSPANG00000044238.1"/>
</dbReference>
<protein>
    <recommendedName>
        <fullName evidence="4">Heterogeneous nuclear ribonucleoprotein A1/A2 C-terminal domain-containing protein</fullName>
    </recommendedName>
</protein>
<reference evidence="5" key="2">
    <citation type="submission" date="2025-08" db="UniProtKB">
        <authorList>
            <consortium name="Ensembl"/>
        </authorList>
    </citation>
    <scope>IDENTIFICATION</scope>
</reference>
<dbReference type="PANTHER" id="PTHR48026:SF2">
    <property type="entry name" value="HETEROGENEOUS NUCLEAR RIBONUCLEOPROTEIN A1-RELATED"/>
    <property type="match status" value="1"/>
</dbReference>
<keyword evidence="1" id="KW-0677">Repeat</keyword>
<dbReference type="Proteomes" id="UP000028761">
    <property type="component" value="Chromosome 2"/>
</dbReference>
<feature type="compositionally biased region" description="Low complexity" evidence="3">
    <location>
        <begin position="177"/>
        <end position="189"/>
    </location>
</feature>
<evidence type="ECO:0000256" key="3">
    <source>
        <dbReference type="SAM" id="MobiDB-lite"/>
    </source>
</evidence>
<dbReference type="GO" id="GO:0000398">
    <property type="term" value="P:mRNA splicing, via spliceosome"/>
    <property type="evidence" value="ECO:0007669"/>
    <property type="project" value="TreeGrafter"/>
</dbReference>
<evidence type="ECO:0000256" key="2">
    <source>
        <dbReference type="ARBA" id="ARBA00022884"/>
    </source>
</evidence>
<feature type="region of interest" description="Disordered" evidence="3">
    <location>
        <begin position="144"/>
        <end position="189"/>
    </location>
</feature>
<accession>A0A8I5NJ10</accession>
<evidence type="ECO:0000313" key="5">
    <source>
        <dbReference type="Ensembl" id="ENSPANP00000055306.1"/>
    </source>
</evidence>
<dbReference type="Pfam" id="PF11627">
    <property type="entry name" value="HnRNPA1_LC"/>
    <property type="match status" value="1"/>
</dbReference>
<dbReference type="GO" id="GO:0003730">
    <property type="term" value="F:mRNA 3'-UTR binding"/>
    <property type="evidence" value="ECO:0007669"/>
    <property type="project" value="TreeGrafter"/>
</dbReference>